<proteinExistence type="predicted"/>
<reference evidence="1 2" key="1">
    <citation type="submission" date="2021-01" db="EMBL/GenBank/DDBJ databases">
        <title>Brevundimonas vitis sp. nov., an bacterium isolated from grape (Vitis vinifera).</title>
        <authorList>
            <person name="Jiang L."/>
            <person name="Lee J."/>
        </authorList>
    </citation>
    <scope>NUCLEOTIDE SEQUENCE [LARGE SCALE GENOMIC DNA]</scope>
    <source>
        <strain evidence="1 2">GRTSA-9</strain>
    </source>
</reference>
<accession>A0ABX7BU86</accession>
<name>A0ABX7BU86_9CAUL</name>
<evidence type="ECO:0000313" key="2">
    <source>
        <dbReference type="Proteomes" id="UP000595448"/>
    </source>
</evidence>
<sequence>MTDLALIWDAVLGTADLGIEAGALVTDEGLRTAVMVSLFTDRRARADDVLPDQDGDRRGWWGDVAAPVANDRIGSRLWLLERSKRLDSVLSQARDYCDEALAWMIEDGVARTVTVTVEVDAQGQTLAIGVVITRPDGSQSRFDTAWSAT</sequence>
<gene>
    <name evidence="1" type="ORF">JIP62_06145</name>
</gene>
<dbReference type="Proteomes" id="UP000595448">
    <property type="component" value="Chromosome"/>
</dbReference>
<evidence type="ECO:0000313" key="1">
    <source>
        <dbReference type="EMBL" id="QQQ19664.1"/>
    </source>
</evidence>
<protein>
    <submittedName>
        <fullName evidence="1">Phage GP46 family protein</fullName>
    </submittedName>
</protein>
<dbReference type="RefSeq" id="WP_201104015.1">
    <property type="nucleotide sequence ID" value="NZ_CP067977.1"/>
</dbReference>
<dbReference type="EMBL" id="CP067977">
    <property type="protein sequence ID" value="QQQ19664.1"/>
    <property type="molecule type" value="Genomic_DNA"/>
</dbReference>
<dbReference type="InterPro" id="IPR010877">
    <property type="entry name" value="Phage_Mu_Gp46"/>
</dbReference>
<organism evidence="1 2">
    <name type="scientific">Brevundimonas vitisensis</name>
    <dbReference type="NCBI Taxonomy" id="2800818"/>
    <lineage>
        <taxon>Bacteria</taxon>
        <taxon>Pseudomonadati</taxon>
        <taxon>Pseudomonadota</taxon>
        <taxon>Alphaproteobacteria</taxon>
        <taxon>Caulobacterales</taxon>
        <taxon>Caulobacteraceae</taxon>
        <taxon>Brevundimonas</taxon>
    </lineage>
</organism>
<dbReference type="Pfam" id="PF07409">
    <property type="entry name" value="GP46"/>
    <property type="match status" value="1"/>
</dbReference>
<keyword evidence="2" id="KW-1185">Reference proteome</keyword>